<dbReference type="Pfam" id="PF03007">
    <property type="entry name" value="WS_DGAT_cat"/>
    <property type="match status" value="1"/>
</dbReference>
<keyword evidence="14" id="KW-1185">Reference proteome</keyword>
<dbReference type="Pfam" id="PF06974">
    <property type="entry name" value="WS_DGAT_C"/>
    <property type="match status" value="1"/>
</dbReference>
<feature type="domain" description="O-acyltransferase WSD1 C-terminal" evidence="12">
    <location>
        <begin position="266"/>
        <end position="410"/>
    </location>
</feature>
<name>A0A4R8A166_9ACTN</name>
<comment type="similarity">
    <text evidence="3">Belongs to the long-chain O-acyltransferase family.</text>
</comment>
<evidence type="ECO:0000256" key="7">
    <source>
        <dbReference type="ARBA" id="ARBA00022798"/>
    </source>
</evidence>
<gene>
    <name evidence="13" type="ORF">EV650_0671</name>
</gene>
<evidence type="ECO:0000313" key="14">
    <source>
        <dbReference type="Proteomes" id="UP000295447"/>
    </source>
</evidence>
<organism evidence="13 14">
    <name type="scientific">Kribbella kalugense</name>
    <dbReference type="NCBI Taxonomy" id="2512221"/>
    <lineage>
        <taxon>Bacteria</taxon>
        <taxon>Bacillati</taxon>
        <taxon>Actinomycetota</taxon>
        <taxon>Actinomycetes</taxon>
        <taxon>Propionibacteriales</taxon>
        <taxon>Kribbellaceae</taxon>
        <taxon>Kribbella</taxon>
    </lineage>
</organism>
<evidence type="ECO:0000256" key="3">
    <source>
        <dbReference type="ARBA" id="ARBA00009587"/>
    </source>
</evidence>
<dbReference type="RefSeq" id="WP_166678002.1">
    <property type="nucleotide sequence ID" value="NZ_SODF01000001.1"/>
</dbReference>
<evidence type="ECO:0000256" key="4">
    <source>
        <dbReference type="ARBA" id="ARBA00013244"/>
    </source>
</evidence>
<dbReference type="GO" id="GO:0071731">
    <property type="term" value="P:response to nitric oxide"/>
    <property type="evidence" value="ECO:0007669"/>
    <property type="project" value="TreeGrafter"/>
</dbReference>
<keyword evidence="9 13" id="KW-0012">Acyltransferase</keyword>
<dbReference type="AlphaFoldDB" id="A0A4R8A166"/>
<comment type="pathway">
    <text evidence="2">Lipid metabolism.</text>
</comment>
<evidence type="ECO:0000256" key="6">
    <source>
        <dbReference type="ARBA" id="ARBA00022679"/>
    </source>
</evidence>
<dbReference type="GO" id="GO:0001666">
    <property type="term" value="P:response to hypoxia"/>
    <property type="evidence" value="ECO:0007669"/>
    <property type="project" value="TreeGrafter"/>
</dbReference>
<dbReference type="UniPathway" id="UPA00282"/>
<keyword evidence="8" id="KW-0443">Lipid metabolism</keyword>
<accession>A0A4R8A166</accession>
<dbReference type="EC" id="2.3.1.20" evidence="4"/>
<evidence type="ECO:0000256" key="1">
    <source>
        <dbReference type="ARBA" id="ARBA00004771"/>
    </source>
</evidence>
<dbReference type="SUPFAM" id="SSF52777">
    <property type="entry name" value="CoA-dependent acyltransferases"/>
    <property type="match status" value="1"/>
</dbReference>
<dbReference type="GO" id="GO:0051701">
    <property type="term" value="P:biological process involved in interaction with host"/>
    <property type="evidence" value="ECO:0007669"/>
    <property type="project" value="TreeGrafter"/>
</dbReference>
<dbReference type="GO" id="GO:0019432">
    <property type="term" value="P:triglyceride biosynthetic process"/>
    <property type="evidence" value="ECO:0007669"/>
    <property type="project" value="UniProtKB-UniPathway"/>
</dbReference>
<feature type="domain" description="O-acyltransferase WSD1-like N-terminal" evidence="11">
    <location>
        <begin position="9"/>
        <end position="146"/>
    </location>
</feature>
<protein>
    <recommendedName>
        <fullName evidence="4">diacylglycerol O-acyltransferase</fullName>
        <ecNumber evidence="4">2.3.1.20</ecNumber>
    </recommendedName>
</protein>
<evidence type="ECO:0000256" key="5">
    <source>
        <dbReference type="ARBA" id="ARBA00022516"/>
    </source>
</evidence>
<evidence type="ECO:0000256" key="2">
    <source>
        <dbReference type="ARBA" id="ARBA00005189"/>
    </source>
</evidence>
<dbReference type="InterPro" id="IPR045034">
    <property type="entry name" value="O-acyltransferase_WSD1-like"/>
</dbReference>
<comment type="caution">
    <text evidence="13">The sequence shown here is derived from an EMBL/GenBank/DDBJ whole genome shotgun (WGS) entry which is preliminary data.</text>
</comment>
<dbReference type="PANTHER" id="PTHR31650:SF1">
    <property type="entry name" value="WAX ESTER SYNTHASE_DIACYLGLYCEROL ACYLTRANSFERASE 4-RELATED"/>
    <property type="match status" value="1"/>
</dbReference>
<proteinExistence type="inferred from homology"/>
<dbReference type="GO" id="GO:0006071">
    <property type="term" value="P:glycerol metabolic process"/>
    <property type="evidence" value="ECO:0007669"/>
    <property type="project" value="UniProtKB-KW"/>
</dbReference>
<comment type="pathway">
    <text evidence="1">Glycerolipid metabolism; triacylglycerol biosynthesis.</text>
</comment>
<dbReference type="InterPro" id="IPR004255">
    <property type="entry name" value="O-acyltransferase_WSD1_N"/>
</dbReference>
<keyword evidence="5" id="KW-0444">Lipid biosynthesis</keyword>
<evidence type="ECO:0000259" key="11">
    <source>
        <dbReference type="Pfam" id="PF03007"/>
    </source>
</evidence>
<dbReference type="InterPro" id="IPR009721">
    <property type="entry name" value="O-acyltransferase_WSD1_C"/>
</dbReference>
<evidence type="ECO:0000259" key="12">
    <source>
        <dbReference type="Pfam" id="PF06974"/>
    </source>
</evidence>
<dbReference type="EMBL" id="SODF01000001">
    <property type="protein sequence ID" value="TDW21840.1"/>
    <property type="molecule type" value="Genomic_DNA"/>
</dbReference>
<dbReference type="GO" id="GO:0005886">
    <property type="term" value="C:plasma membrane"/>
    <property type="evidence" value="ECO:0007669"/>
    <property type="project" value="TreeGrafter"/>
</dbReference>
<dbReference type="GO" id="GO:0004144">
    <property type="term" value="F:diacylglycerol O-acyltransferase activity"/>
    <property type="evidence" value="ECO:0007669"/>
    <property type="project" value="UniProtKB-EC"/>
</dbReference>
<dbReference type="PANTHER" id="PTHR31650">
    <property type="entry name" value="O-ACYLTRANSFERASE (WSD1-LIKE) FAMILY PROTEIN"/>
    <property type="match status" value="1"/>
</dbReference>
<evidence type="ECO:0000256" key="10">
    <source>
        <dbReference type="ARBA" id="ARBA00048109"/>
    </source>
</evidence>
<sequence length="425" mass="45960">MKGIVVPSADAFFLHIERTGAAQHVGGVVVLEPSDQRPSIDEVRALVAKGFAQLPRMHQRLAQASRWRRPRWIEAEHVDLDWHVIEHQSTNGWAGLTRFVGDLAEQPMPRDRPMWRIAMVRDIGPDGADALVVLVHHSIADGIGTVLQTFSMFEPAPMLTMPSGKAPGRLARAAAVTVGLAQLATDGTATRLPSASLRRDFGVADVELDVVRRAAVAHGVRVTDLLIALLADSLYAVAPELARSVGGQLRFSITTMVRTPDSAAEGNATAAIMVEVPIDGRPFDELLAEVSARTKRRLRRPTRALASRFVMTPGLRIVPEPFVRWFAPTVYGDRFLHAVVSNMPGPTNQMYFAGVPHHRVYPILPLVPGTPLAVGALSWTGVLGIGLATDPQLVDGPALATQLNQSLARLRSGTRPLEGEEEASA</sequence>
<comment type="catalytic activity">
    <reaction evidence="10">
        <text>an acyl-CoA + a 1,2-diacyl-sn-glycerol = a triacyl-sn-glycerol + CoA</text>
        <dbReference type="Rhea" id="RHEA:10868"/>
        <dbReference type="ChEBI" id="CHEBI:17815"/>
        <dbReference type="ChEBI" id="CHEBI:57287"/>
        <dbReference type="ChEBI" id="CHEBI:58342"/>
        <dbReference type="ChEBI" id="CHEBI:64615"/>
        <dbReference type="EC" id="2.3.1.20"/>
    </reaction>
</comment>
<dbReference type="Proteomes" id="UP000295447">
    <property type="component" value="Unassembled WGS sequence"/>
</dbReference>
<keyword evidence="6 13" id="KW-0808">Transferase</keyword>
<evidence type="ECO:0000313" key="13">
    <source>
        <dbReference type="EMBL" id="TDW21840.1"/>
    </source>
</evidence>
<evidence type="ECO:0000256" key="8">
    <source>
        <dbReference type="ARBA" id="ARBA00023098"/>
    </source>
</evidence>
<evidence type="ECO:0000256" key="9">
    <source>
        <dbReference type="ARBA" id="ARBA00023315"/>
    </source>
</evidence>
<keyword evidence="7" id="KW-0319">Glycerol metabolism</keyword>
<reference evidence="13 14" key="1">
    <citation type="submission" date="2019-03" db="EMBL/GenBank/DDBJ databases">
        <title>Genomic Encyclopedia of Type Strains, Phase III (KMG-III): the genomes of soil and plant-associated and newly described type strains.</title>
        <authorList>
            <person name="Whitman W."/>
        </authorList>
    </citation>
    <scope>NUCLEOTIDE SEQUENCE [LARGE SCALE GENOMIC DNA]</scope>
    <source>
        <strain evidence="13 14">VKM Ac-2570</strain>
    </source>
</reference>